<gene>
    <name evidence="2" type="ORF">K040078D81_09200</name>
</gene>
<organism evidence="2 3">
    <name type="scientific">Blautia hominis</name>
    <dbReference type="NCBI Taxonomy" id="2025493"/>
    <lineage>
        <taxon>Bacteria</taxon>
        <taxon>Bacillati</taxon>
        <taxon>Bacillota</taxon>
        <taxon>Clostridia</taxon>
        <taxon>Lachnospirales</taxon>
        <taxon>Lachnospiraceae</taxon>
        <taxon>Blautia</taxon>
    </lineage>
</organism>
<dbReference type="Proteomes" id="UP001600943">
    <property type="component" value="Unassembled WGS sequence"/>
</dbReference>
<evidence type="ECO:0000313" key="2">
    <source>
        <dbReference type="EMBL" id="GAA6406803.1"/>
    </source>
</evidence>
<sequence>MLTKRCGFPIIVSAKAHDMQKHKVYTKIEKCSDQRRSNACNPGSKANLSSNEIKQQ</sequence>
<comment type="caution">
    <text evidence="2">The sequence shown here is derived from an EMBL/GenBank/DDBJ whole genome shotgun (WGS) entry which is preliminary data.</text>
</comment>
<evidence type="ECO:0000256" key="1">
    <source>
        <dbReference type="SAM" id="MobiDB-lite"/>
    </source>
</evidence>
<name>A0ABQ0B5T5_9FIRM</name>
<accession>A0ABQ0B5T5</accession>
<proteinExistence type="predicted"/>
<reference evidence="2 3" key="1">
    <citation type="submission" date="2024-04" db="EMBL/GenBank/DDBJ databases">
        <title>Defined microbial consortia suppress multidrug-resistant proinflammatory Enterobacteriaceae via ecological control.</title>
        <authorList>
            <person name="Furuichi M."/>
            <person name="Kawaguchi T."/>
            <person name="Pust M."/>
            <person name="Yasuma K."/>
            <person name="Plichta D."/>
            <person name="Hasegawa N."/>
            <person name="Ohya T."/>
            <person name="Bhattarai S."/>
            <person name="Sasajima S."/>
            <person name="Aoto Y."/>
            <person name="Tuganbaev T."/>
            <person name="Yaginuma M."/>
            <person name="Ueda M."/>
            <person name="Okahashi N."/>
            <person name="Amafuji K."/>
            <person name="Kiridooshi Y."/>
            <person name="Sugita K."/>
            <person name="Strazar M."/>
            <person name="Skelly A."/>
            <person name="Suda W."/>
            <person name="Hattori M."/>
            <person name="Nakamoto N."/>
            <person name="Caballero S."/>
            <person name="Norman J."/>
            <person name="Olle B."/>
            <person name="Tanoue T."/>
            <person name="Arita M."/>
            <person name="Bucci V."/>
            <person name="Atarashi K."/>
            <person name="Xavier R."/>
            <person name="Honda K."/>
        </authorList>
    </citation>
    <scope>NUCLEOTIDE SEQUENCE [LARGE SCALE GENOMIC DNA]</scope>
    <source>
        <strain evidence="3">k04-0078-D8-1</strain>
    </source>
</reference>
<dbReference type="EMBL" id="BAABYW010000001">
    <property type="protein sequence ID" value="GAA6406803.1"/>
    <property type="molecule type" value="Genomic_DNA"/>
</dbReference>
<evidence type="ECO:0000313" key="3">
    <source>
        <dbReference type="Proteomes" id="UP001600943"/>
    </source>
</evidence>
<keyword evidence="3" id="KW-1185">Reference proteome</keyword>
<protein>
    <submittedName>
        <fullName evidence="2">Uncharacterized protein</fullName>
    </submittedName>
</protein>
<feature type="region of interest" description="Disordered" evidence="1">
    <location>
        <begin position="35"/>
        <end position="56"/>
    </location>
</feature>
<feature type="compositionally biased region" description="Polar residues" evidence="1">
    <location>
        <begin position="37"/>
        <end position="56"/>
    </location>
</feature>